<dbReference type="Proteomes" id="UP001417504">
    <property type="component" value="Unassembled WGS sequence"/>
</dbReference>
<dbReference type="GO" id="GO:0016747">
    <property type="term" value="F:acyltransferase activity, transferring groups other than amino-acyl groups"/>
    <property type="evidence" value="ECO:0007669"/>
    <property type="project" value="UniProtKB-ARBA"/>
</dbReference>
<evidence type="ECO:0000313" key="4">
    <source>
        <dbReference type="Proteomes" id="UP001417504"/>
    </source>
</evidence>
<dbReference type="InterPro" id="IPR051504">
    <property type="entry name" value="Plant_metabolite_acyltrans"/>
</dbReference>
<proteinExistence type="predicted"/>
<reference evidence="3 4" key="1">
    <citation type="submission" date="2024-01" db="EMBL/GenBank/DDBJ databases">
        <title>Genome assemblies of Stephania.</title>
        <authorList>
            <person name="Yang L."/>
        </authorList>
    </citation>
    <scope>NUCLEOTIDE SEQUENCE [LARGE SCALE GENOMIC DNA]</scope>
    <source>
        <strain evidence="3">QJT</strain>
        <tissue evidence="3">Leaf</tissue>
    </source>
</reference>
<dbReference type="PANTHER" id="PTHR31625">
    <property type="match status" value="1"/>
</dbReference>
<sequence>MMSTQHICANTNFYLNKKFEFQSLLAINPVKRLFFFVFRHSKQHFIQTVLPNIKHSLSLALQRFYPFAGHLIRDRQHRSTNIKPEIFYSDGGSVSVTVSESDSNFEQLTSSHARDVNEYNPLVPVLISKPDLVSPLTTLLVTLFPNSGAEDPLVLYESPLPFFDRSVIKDPKGLEMLYLNQLPVFEQSAKSYGLAIAPTDEIRVTFVLGRPEIDKLKQWVAKKTFEKI</sequence>
<gene>
    <name evidence="3" type="ORF">Sjap_016631</name>
</gene>
<dbReference type="EMBL" id="JBBNAE010000006">
    <property type="protein sequence ID" value="KAK9117684.1"/>
    <property type="molecule type" value="Genomic_DNA"/>
</dbReference>
<evidence type="ECO:0000256" key="1">
    <source>
        <dbReference type="ARBA" id="ARBA00022679"/>
    </source>
</evidence>
<protein>
    <submittedName>
        <fullName evidence="3">Uncharacterized protein</fullName>
    </submittedName>
</protein>
<comment type="caution">
    <text evidence="3">The sequence shown here is derived from an EMBL/GenBank/DDBJ whole genome shotgun (WGS) entry which is preliminary data.</text>
</comment>
<dbReference type="Pfam" id="PF02458">
    <property type="entry name" value="Transferase"/>
    <property type="match status" value="1"/>
</dbReference>
<name>A0AAP0NTM1_9MAGN</name>
<dbReference type="InterPro" id="IPR023213">
    <property type="entry name" value="CAT-like_dom_sf"/>
</dbReference>
<dbReference type="Gene3D" id="3.30.559.10">
    <property type="entry name" value="Chloramphenicol acetyltransferase-like domain"/>
    <property type="match status" value="1"/>
</dbReference>
<evidence type="ECO:0000313" key="3">
    <source>
        <dbReference type="EMBL" id="KAK9117684.1"/>
    </source>
</evidence>
<evidence type="ECO:0000256" key="2">
    <source>
        <dbReference type="ARBA" id="ARBA00023315"/>
    </source>
</evidence>
<organism evidence="3 4">
    <name type="scientific">Stephania japonica</name>
    <dbReference type="NCBI Taxonomy" id="461633"/>
    <lineage>
        <taxon>Eukaryota</taxon>
        <taxon>Viridiplantae</taxon>
        <taxon>Streptophyta</taxon>
        <taxon>Embryophyta</taxon>
        <taxon>Tracheophyta</taxon>
        <taxon>Spermatophyta</taxon>
        <taxon>Magnoliopsida</taxon>
        <taxon>Ranunculales</taxon>
        <taxon>Menispermaceae</taxon>
        <taxon>Menispermoideae</taxon>
        <taxon>Cissampelideae</taxon>
        <taxon>Stephania</taxon>
    </lineage>
</organism>
<keyword evidence="4" id="KW-1185">Reference proteome</keyword>
<dbReference type="AlphaFoldDB" id="A0AAP0NTM1"/>
<keyword evidence="1" id="KW-0808">Transferase</keyword>
<keyword evidence="2" id="KW-0012">Acyltransferase</keyword>
<accession>A0AAP0NTM1</accession>